<evidence type="ECO:0008006" key="5">
    <source>
        <dbReference type="Google" id="ProtNLM"/>
    </source>
</evidence>
<gene>
    <name evidence="3" type="ORF">FOE67_22415</name>
</gene>
<dbReference type="RefSeq" id="WP_182666721.1">
    <property type="nucleotide sequence ID" value="NZ_VKHS01000791.1"/>
</dbReference>
<reference evidence="4" key="1">
    <citation type="submission" date="2019-10" db="EMBL/GenBank/DDBJ databases">
        <title>Streptomyces sp. nov., a novel actinobacterium isolated from alkaline environment.</title>
        <authorList>
            <person name="Golinska P."/>
        </authorList>
    </citation>
    <scope>NUCLEOTIDE SEQUENCE [LARGE SCALE GENOMIC DNA]</scope>
    <source>
        <strain evidence="4">DSM 42108</strain>
    </source>
</reference>
<evidence type="ECO:0000313" key="3">
    <source>
        <dbReference type="EMBL" id="MBB0232176.1"/>
    </source>
</evidence>
<protein>
    <recommendedName>
        <fullName evidence="5">Lipoprotein</fullName>
    </recommendedName>
</protein>
<comment type="caution">
    <text evidence="3">The sequence shown here is derived from an EMBL/GenBank/DDBJ whole genome shotgun (WGS) entry which is preliminary data.</text>
</comment>
<dbReference type="EMBL" id="VKHS01000791">
    <property type="protein sequence ID" value="MBB0232176.1"/>
    <property type="molecule type" value="Genomic_DNA"/>
</dbReference>
<evidence type="ECO:0000313" key="4">
    <source>
        <dbReference type="Proteomes" id="UP000530234"/>
    </source>
</evidence>
<evidence type="ECO:0000256" key="1">
    <source>
        <dbReference type="SAM" id="MobiDB-lite"/>
    </source>
</evidence>
<sequence>MTYRLPAILAAGVATLLLSACAGPSDDASPRETAPAAGVSEENGEPVPEGAESPEPTESTEPESAGNLADLPAGEVARLMGETVAALESVRMSGTADIGEEEPMLVDVHFDREGNCVGTSTFAEGRAVEYQAVPGKVWSKPNREFWAHMAGGDEEFLSEIEGKYFLETGNTDLTAFCTLDRLFDEDGSLGILADLGHSMGETDVHNGIPVVTLLSEGVMGTTTTLVAAEAPHHPLLMVGPEGAVALELSDFDVPVEVSPPPAHMIAN</sequence>
<dbReference type="AlphaFoldDB" id="A0A7W3XYU1"/>
<keyword evidence="4" id="KW-1185">Reference proteome</keyword>
<proteinExistence type="predicted"/>
<evidence type="ECO:0000256" key="2">
    <source>
        <dbReference type="SAM" id="SignalP"/>
    </source>
</evidence>
<feature type="signal peptide" evidence="2">
    <location>
        <begin position="1"/>
        <end position="22"/>
    </location>
</feature>
<keyword evidence="2" id="KW-0732">Signal</keyword>
<feature type="region of interest" description="Disordered" evidence="1">
    <location>
        <begin position="23"/>
        <end position="68"/>
    </location>
</feature>
<feature type="compositionally biased region" description="Low complexity" evidence="1">
    <location>
        <begin position="48"/>
        <end position="66"/>
    </location>
</feature>
<feature type="chain" id="PRO_5038863813" description="Lipoprotein" evidence="2">
    <location>
        <begin position="23"/>
        <end position="267"/>
    </location>
</feature>
<dbReference type="PROSITE" id="PS51257">
    <property type="entry name" value="PROKAR_LIPOPROTEIN"/>
    <property type="match status" value="1"/>
</dbReference>
<accession>A0A7W3XYU1</accession>
<dbReference type="Proteomes" id="UP000530234">
    <property type="component" value="Unassembled WGS sequence"/>
</dbReference>
<name>A0A7W3XYU1_9ACTN</name>
<organism evidence="3 4">
    <name type="scientific">Streptomyces calidiresistens</name>
    <dbReference type="NCBI Taxonomy" id="1485586"/>
    <lineage>
        <taxon>Bacteria</taxon>
        <taxon>Bacillati</taxon>
        <taxon>Actinomycetota</taxon>
        <taxon>Actinomycetes</taxon>
        <taxon>Kitasatosporales</taxon>
        <taxon>Streptomycetaceae</taxon>
        <taxon>Streptomyces</taxon>
    </lineage>
</organism>